<keyword evidence="4" id="KW-0378">Hydrolase</keyword>
<dbReference type="Gene3D" id="1.20.144.10">
    <property type="entry name" value="Phosphatidic acid phosphatase type 2/haloperoxidase"/>
    <property type="match status" value="1"/>
</dbReference>
<feature type="transmembrane region" description="Helical" evidence="7">
    <location>
        <begin position="98"/>
        <end position="118"/>
    </location>
</feature>
<comment type="caution">
    <text evidence="9">The sequence shown here is derived from an EMBL/GenBank/DDBJ whole genome shotgun (WGS) entry which is preliminary data.</text>
</comment>
<evidence type="ECO:0000313" key="10">
    <source>
        <dbReference type="Proteomes" id="UP001299970"/>
    </source>
</evidence>
<dbReference type="Pfam" id="PF01569">
    <property type="entry name" value="PAP2"/>
    <property type="match status" value="1"/>
</dbReference>
<dbReference type="RefSeq" id="WP_241039742.1">
    <property type="nucleotide sequence ID" value="NZ_BAAAJF010000040.1"/>
</dbReference>
<evidence type="ECO:0000256" key="5">
    <source>
        <dbReference type="ARBA" id="ARBA00022989"/>
    </source>
</evidence>
<keyword evidence="10" id="KW-1185">Reference proteome</keyword>
<feature type="transmembrane region" description="Helical" evidence="7">
    <location>
        <begin position="200"/>
        <end position="222"/>
    </location>
</feature>
<keyword evidence="5 7" id="KW-1133">Transmembrane helix</keyword>
<organism evidence="9 10">
    <name type="scientific">Pseudonocardia alaniniphila</name>
    <dbReference type="NCBI Taxonomy" id="75291"/>
    <lineage>
        <taxon>Bacteria</taxon>
        <taxon>Bacillati</taxon>
        <taxon>Actinomycetota</taxon>
        <taxon>Actinomycetes</taxon>
        <taxon>Pseudonocardiales</taxon>
        <taxon>Pseudonocardiaceae</taxon>
        <taxon>Pseudonocardia</taxon>
    </lineage>
</organism>
<evidence type="ECO:0000256" key="1">
    <source>
        <dbReference type="ARBA" id="ARBA00004651"/>
    </source>
</evidence>
<feature type="transmembrane region" description="Helical" evidence="7">
    <location>
        <begin position="70"/>
        <end position="92"/>
    </location>
</feature>
<dbReference type="EMBL" id="JAKXMK010000023">
    <property type="protein sequence ID" value="MCH6169108.1"/>
    <property type="molecule type" value="Genomic_DNA"/>
</dbReference>
<accession>A0ABS9TL35</accession>
<comment type="subcellular location">
    <subcellularLocation>
        <location evidence="1">Cell membrane</location>
        <topology evidence="1">Multi-pass membrane protein</topology>
    </subcellularLocation>
</comment>
<keyword evidence="2" id="KW-1003">Cell membrane</keyword>
<proteinExistence type="predicted"/>
<keyword evidence="6 7" id="KW-0472">Membrane</keyword>
<feature type="domain" description="Phosphatidic acid phosphatase type 2/haloperoxidase" evidence="8">
    <location>
        <begin position="102"/>
        <end position="215"/>
    </location>
</feature>
<evidence type="ECO:0000256" key="4">
    <source>
        <dbReference type="ARBA" id="ARBA00022801"/>
    </source>
</evidence>
<dbReference type="InterPro" id="IPR036938">
    <property type="entry name" value="PAP2/HPO_sf"/>
</dbReference>
<dbReference type="Proteomes" id="UP001299970">
    <property type="component" value="Unassembled WGS sequence"/>
</dbReference>
<name>A0ABS9TL35_9PSEU</name>
<dbReference type="InterPro" id="IPR000326">
    <property type="entry name" value="PAP2/HPO"/>
</dbReference>
<evidence type="ECO:0000256" key="6">
    <source>
        <dbReference type="ARBA" id="ARBA00023136"/>
    </source>
</evidence>
<reference evidence="9 10" key="1">
    <citation type="submission" date="2022-03" db="EMBL/GenBank/DDBJ databases">
        <title>Pseudonocardia alaer sp. nov., a novel actinomycete isolated from reed forest soil.</title>
        <authorList>
            <person name="Wang L."/>
        </authorList>
    </citation>
    <scope>NUCLEOTIDE SEQUENCE [LARGE SCALE GENOMIC DNA]</scope>
    <source>
        <strain evidence="9 10">Y-16303</strain>
    </source>
</reference>
<evidence type="ECO:0000313" key="9">
    <source>
        <dbReference type="EMBL" id="MCH6169108.1"/>
    </source>
</evidence>
<dbReference type="PANTHER" id="PTHR14969:SF62">
    <property type="entry name" value="DECAPRENYLPHOSPHORYL-5-PHOSPHORIBOSE PHOSPHATASE RV3807C-RELATED"/>
    <property type="match status" value="1"/>
</dbReference>
<evidence type="ECO:0000256" key="3">
    <source>
        <dbReference type="ARBA" id="ARBA00022692"/>
    </source>
</evidence>
<gene>
    <name evidence="9" type="ORF">MMF94_25720</name>
</gene>
<evidence type="ECO:0000256" key="2">
    <source>
        <dbReference type="ARBA" id="ARBA00022475"/>
    </source>
</evidence>
<dbReference type="SMART" id="SM00014">
    <property type="entry name" value="acidPPc"/>
    <property type="match status" value="1"/>
</dbReference>
<feature type="transmembrane region" description="Helical" evidence="7">
    <location>
        <begin position="174"/>
        <end position="194"/>
    </location>
</feature>
<dbReference type="PANTHER" id="PTHR14969">
    <property type="entry name" value="SPHINGOSINE-1-PHOSPHATE PHOSPHOHYDROLASE"/>
    <property type="match status" value="1"/>
</dbReference>
<evidence type="ECO:0000259" key="8">
    <source>
        <dbReference type="SMART" id="SM00014"/>
    </source>
</evidence>
<dbReference type="SUPFAM" id="SSF48317">
    <property type="entry name" value="Acid phosphatase/Vanadium-dependent haloperoxidase"/>
    <property type="match status" value="1"/>
</dbReference>
<keyword evidence="3 7" id="KW-0812">Transmembrane</keyword>
<protein>
    <submittedName>
        <fullName evidence="9">Phosphatase PAP2 family protein</fullName>
    </submittedName>
</protein>
<sequence length="258" mass="27255">MRDPDEGQGQHNAFDGGDRPARINSVLFVMNAPVEPIPDGTGIPDVPDVSAEWYRQIVESAAESPEAVRVLVDIATDAVAVVLAAMFVAAWWRARTGPPLLVARTLLVPVATVVAYLLSETAKGLWQEERPCRTLGELATIAVCPEYGDWSFPSNHATVAGAAAVALAWTGARLGFLAVGVALFAAASRVVVGVHYPHDVIAGLVLGAMVALVLPLPARLLAPVVAQVRTRPRAAWLVGRPAAEPADAPTVRLHRPRA</sequence>
<evidence type="ECO:0000256" key="7">
    <source>
        <dbReference type="SAM" id="Phobius"/>
    </source>
</evidence>